<dbReference type="InterPro" id="IPR050962">
    <property type="entry name" value="Phosphate-bind_PstS"/>
</dbReference>
<protein>
    <recommendedName>
        <fullName evidence="2">PBP domain-containing protein</fullName>
    </recommendedName>
</protein>
<dbReference type="STRING" id="595536.GCA_000178815_00478"/>
<dbReference type="RefSeq" id="WP_003609755.1">
    <property type="nucleotide sequence ID" value="NZ_ADVE02000001.1"/>
</dbReference>
<dbReference type="PANTHER" id="PTHR42996:SF1">
    <property type="entry name" value="PHOSPHATE-BINDING PROTEIN PSTS"/>
    <property type="match status" value="1"/>
</dbReference>
<gene>
    <name evidence="3" type="ORF">CQW49_02335</name>
</gene>
<dbReference type="EMBL" id="CP023737">
    <property type="protein sequence ID" value="ATQ66860.1"/>
    <property type="molecule type" value="Genomic_DNA"/>
</dbReference>
<accession>A0A2D2CVW3</accession>
<dbReference type="KEGG" id="mtw:CQW49_02335"/>
<dbReference type="SUPFAM" id="SSF53850">
    <property type="entry name" value="Periplasmic binding protein-like II"/>
    <property type="match status" value="1"/>
</dbReference>
<comment type="similarity">
    <text evidence="1">Belongs to the PstS family.</text>
</comment>
<evidence type="ECO:0000259" key="2">
    <source>
        <dbReference type="Pfam" id="PF12849"/>
    </source>
</evidence>
<evidence type="ECO:0000256" key="1">
    <source>
        <dbReference type="ARBA" id="ARBA00008725"/>
    </source>
</evidence>
<name>A0A2D2CVW3_METT3</name>
<dbReference type="AlphaFoldDB" id="A0A2D2CVW3"/>
<feature type="domain" description="PBP" evidence="2">
    <location>
        <begin position="261"/>
        <end position="424"/>
    </location>
</feature>
<dbReference type="InterPro" id="IPR024370">
    <property type="entry name" value="PBP_domain"/>
</dbReference>
<evidence type="ECO:0000313" key="4">
    <source>
        <dbReference type="Proteomes" id="UP000230709"/>
    </source>
</evidence>
<organism evidence="3 4">
    <name type="scientific">Methylosinus trichosporium (strain ATCC 35070 / NCIMB 11131 / UNIQEM 75 / OB3b)</name>
    <dbReference type="NCBI Taxonomy" id="595536"/>
    <lineage>
        <taxon>Bacteria</taxon>
        <taxon>Pseudomonadati</taxon>
        <taxon>Pseudomonadota</taxon>
        <taxon>Alphaproteobacteria</taxon>
        <taxon>Hyphomicrobiales</taxon>
        <taxon>Methylocystaceae</taxon>
        <taxon>Methylosinus</taxon>
    </lineage>
</organism>
<dbReference type="PANTHER" id="PTHR42996">
    <property type="entry name" value="PHOSPHATE-BINDING PROTEIN PSTS"/>
    <property type="match status" value="1"/>
</dbReference>
<sequence length="627" mass="65372">MSVFSVSKGLRDGSSLLALSTVALIAAQPAHADNKGIFGGGSTLASLAMRQIGDCYLRQSVTGDGYTFSGSFNANKPTPALLPTTCTAVSPVMVLYGGVGSSAGLRGYVTNDPKQLFRGSVTTTTASQTVQLPADPPKYLDSAAAAPFNAYPYPSLDFGAGDSPLPSTLVTTTGTTGVASYIVKPSANWQSASKITATRSNTTSTVAYDTAKFGQPIQLPLFEAPVSVAVNLPAVGTTGVKTVNGVKWTIKSQVSSTGVGDRIQLSSAQVCAIFSGLVKDWKATTTIPYLKSNGTAGTQNFAASNTWHAAHSGAGTGGGTPYASVSTPITVVYRSDGSGTSFIFTNYLRTVCPLLDPKDKFGYKTIYASNLPDNSFQKLVDNITAYGRTVNWIGASGSDAVASAIGNDAANHGRIGYLSNDFVAPYNPVTTTRPAGSARLQNDYLRSIGVYYPGQTVGGKAYNFVAPTPSNADVAWSSLASFGVTPSASWKYTDYNVYAKTFPATTYLPGSGTAVNITGLSILPLAKGANAYPAVGTPHAYLYSCYGAGSVGSSTTRVTNLKSFLVWFYDDARSRNILVNNGFHSLSTTWIQNIKSQFLQGSKTTSITAYNALSKVNGCKNVTGGAN</sequence>
<dbReference type="Proteomes" id="UP000230709">
    <property type="component" value="Chromosome"/>
</dbReference>
<keyword evidence="4" id="KW-1185">Reference proteome</keyword>
<dbReference type="Pfam" id="PF12849">
    <property type="entry name" value="PBP_like_2"/>
    <property type="match status" value="1"/>
</dbReference>
<dbReference type="Gene3D" id="3.40.190.10">
    <property type="entry name" value="Periplasmic binding protein-like II"/>
    <property type="match status" value="1"/>
</dbReference>
<proteinExistence type="inferred from homology"/>
<reference evidence="4" key="1">
    <citation type="submission" date="2017-10" db="EMBL/GenBank/DDBJ databases">
        <title>Completed PacBio SMRT sequence of Methylosinus trichosporium OB3b reveals presence of a third large plasmid.</title>
        <authorList>
            <person name="Charles T.C."/>
            <person name="Lynch M.D.J."/>
            <person name="Heil J.R."/>
            <person name="Cheng J."/>
        </authorList>
    </citation>
    <scope>NUCLEOTIDE SEQUENCE [LARGE SCALE GENOMIC DNA]</scope>
    <source>
        <strain evidence="4">OB3b</strain>
    </source>
</reference>
<evidence type="ECO:0000313" key="3">
    <source>
        <dbReference type="EMBL" id="ATQ66860.1"/>
    </source>
</evidence>